<dbReference type="Proteomes" id="UP001064048">
    <property type="component" value="Chromosome 30"/>
</dbReference>
<organism evidence="1 2">
    <name type="scientific">Choristoneura fumiferana</name>
    <name type="common">Spruce budworm moth</name>
    <name type="synonym">Archips fumiferana</name>
    <dbReference type="NCBI Taxonomy" id="7141"/>
    <lineage>
        <taxon>Eukaryota</taxon>
        <taxon>Metazoa</taxon>
        <taxon>Ecdysozoa</taxon>
        <taxon>Arthropoda</taxon>
        <taxon>Hexapoda</taxon>
        <taxon>Insecta</taxon>
        <taxon>Pterygota</taxon>
        <taxon>Neoptera</taxon>
        <taxon>Endopterygota</taxon>
        <taxon>Lepidoptera</taxon>
        <taxon>Glossata</taxon>
        <taxon>Ditrysia</taxon>
        <taxon>Tortricoidea</taxon>
        <taxon>Tortricidae</taxon>
        <taxon>Tortricinae</taxon>
        <taxon>Choristoneura</taxon>
    </lineage>
</organism>
<comment type="caution">
    <text evidence="1">The sequence shown here is derived from an EMBL/GenBank/DDBJ whole genome shotgun (WGS) entry which is preliminary data.</text>
</comment>
<sequence>MTKMKPVKVRVWGLVTSRRAGMSHGGQAWLWALWRPWRPSSWGEGGRFSWPRASSASWLLPPETKVDENIHSFVCGALGRAPAPFNIFCIKHPGVEESKIKRPTRSSKRGKEVATRAFGKKNIMDEWEGRPRQCVTARLSPAKKPSSCGPNSLELTTERRGLEGFLTHATLLSQSQGLLVIPPLLIQHRLAPHHRREWIQPQHRTRVGQRVEFPGRAYHAFAATEGGLDRVVKRGLGVGEDINRNTSLVIQGAYSSQWCANAGFGARERDGERGAGARTESRDSEANALKKLCAVVVAPADVGWIPTQIPILRHISNTHLVLVVHDERSSALHATAVAHLSFAGAQALRLVHLPNNSMRKTPKATHLYMVARKTSHHPMPYQKML</sequence>
<gene>
    <name evidence="1" type="ORF">MSG28_015967</name>
</gene>
<keyword evidence="2" id="KW-1185">Reference proteome</keyword>
<evidence type="ECO:0000313" key="1">
    <source>
        <dbReference type="EMBL" id="KAI8431448.1"/>
    </source>
</evidence>
<accession>A0ACC0K4U7</accession>
<evidence type="ECO:0000313" key="2">
    <source>
        <dbReference type="Proteomes" id="UP001064048"/>
    </source>
</evidence>
<protein>
    <submittedName>
        <fullName evidence="1">Uncharacterized protein</fullName>
    </submittedName>
</protein>
<dbReference type="EMBL" id="CM046130">
    <property type="protein sequence ID" value="KAI8431448.1"/>
    <property type="molecule type" value="Genomic_DNA"/>
</dbReference>
<reference evidence="1 2" key="1">
    <citation type="journal article" date="2022" name="Genome Biol. Evol.">
        <title>The Spruce Budworm Genome: Reconstructing the Evolutionary History of Antifreeze Proteins.</title>
        <authorList>
            <person name="Beliveau C."/>
            <person name="Gagne P."/>
            <person name="Picq S."/>
            <person name="Vernygora O."/>
            <person name="Keeling C.I."/>
            <person name="Pinkney K."/>
            <person name="Doucet D."/>
            <person name="Wen F."/>
            <person name="Johnston J.S."/>
            <person name="Maaroufi H."/>
            <person name="Boyle B."/>
            <person name="Laroche J."/>
            <person name="Dewar K."/>
            <person name="Juretic N."/>
            <person name="Blackburn G."/>
            <person name="Nisole A."/>
            <person name="Brunet B."/>
            <person name="Brandao M."/>
            <person name="Lumley L."/>
            <person name="Duan J."/>
            <person name="Quan G."/>
            <person name="Lucarotti C.J."/>
            <person name="Roe A.D."/>
            <person name="Sperling F.A.H."/>
            <person name="Levesque R.C."/>
            <person name="Cusson M."/>
        </authorList>
    </citation>
    <scope>NUCLEOTIDE SEQUENCE [LARGE SCALE GENOMIC DNA]</scope>
    <source>
        <strain evidence="1">Glfc:IPQL:Cfum</strain>
    </source>
</reference>
<proteinExistence type="predicted"/>
<name>A0ACC0K4U7_CHOFU</name>